<evidence type="ECO:0000313" key="10">
    <source>
        <dbReference type="Proteomes" id="UP000321085"/>
    </source>
</evidence>
<evidence type="ECO:0000256" key="2">
    <source>
        <dbReference type="ARBA" id="ARBA00022617"/>
    </source>
</evidence>
<dbReference type="GO" id="GO:0022900">
    <property type="term" value="P:electron transport chain"/>
    <property type="evidence" value="ECO:0007669"/>
    <property type="project" value="InterPro"/>
</dbReference>
<evidence type="ECO:0000256" key="3">
    <source>
        <dbReference type="ARBA" id="ARBA00022723"/>
    </source>
</evidence>
<name>A0A512BQN3_9HYPH</name>
<evidence type="ECO:0000256" key="7">
    <source>
        <dbReference type="PIRSR" id="PIRSR000027-2"/>
    </source>
</evidence>
<dbReference type="InterPro" id="IPR010980">
    <property type="entry name" value="Cyt_c/b562"/>
</dbReference>
<evidence type="ECO:0000256" key="5">
    <source>
        <dbReference type="ARBA" id="ARBA00023004"/>
    </source>
</evidence>
<dbReference type="GO" id="GO:0005506">
    <property type="term" value="F:iron ion binding"/>
    <property type="evidence" value="ECO:0007669"/>
    <property type="project" value="InterPro"/>
</dbReference>
<dbReference type="AlphaFoldDB" id="A0A512BQN3"/>
<dbReference type="InterPro" id="IPR002321">
    <property type="entry name" value="Cyt_c_II"/>
</dbReference>
<organism evidence="9 10">
    <name type="scientific">Microvirga aerophila</name>
    <dbReference type="NCBI Taxonomy" id="670291"/>
    <lineage>
        <taxon>Bacteria</taxon>
        <taxon>Pseudomonadati</taxon>
        <taxon>Pseudomonadota</taxon>
        <taxon>Alphaproteobacteria</taxon>
        <taxon>Hyphomicrobiales</taxon>
        <taxon>Methylobacteriaceae</taxon>
        <taxon>Microvirga</taxon>
    </lineage>
</organism>
<dbReference type="Gene3D" id="1.20.120.10">
    <property type="entry name" value="Cytochrome c/b562"/>
    <property type="match status" value="1"/>
</dbReference>
<evidence type="ECO:0000313" key="9">
    <source>
        <dbReference type="EMBL" id="GEO14205.1"/>
    </source>
</evidence>
<evidence type="ECO:0000256" key="4">
    <source>
        <dbReference type="ARBA" id="ARBA00022982"/>
    </source>
</evidence>
<dbReference type="GO" id="GO:0009055">
    <property type="term" value="F:electron transfer activity"/>
    <property type="evidence" value="ECO:0007669"/>
    <property type="project" value="InterPro"/>
</dbReference>
<evidence type="ECO:0008006" key="11">
    <source>
        <dbReference type="Google" id="ProtNLM"/>
    </source>
</evidence>
<keyword evidence="5 6" id="KW-0408">Iron</keyword>
<feature type="chain" id="PRO_5021878568" description="Cytochrome c" evidence="8">
    <location>
        <begin position="22"/>
        <end position="147"/>
    </location>
</feature>
<proteinExistence type="predicted"/>
<evidence type="ECO:0000256" key="6">
    <source>
        <dbReference type="PIRSR" id="PIRSR000027-1"/>
    </source>
</evidence>
<keyword evidence="10" id="KW-1185">Reference proteome</keyword>
<keyword evidence="8" id="KW-0732">Signal</keyword>
<dbReference type="EMBL" id="BJYU01000020">
    <property type="protein sequence ID" value="GEO14205.1"/>
    <property type="molecule type" value="Genomic_DNA"/>
</dbReference>
<dbReference type="GO" id="GO:0042597">
    <property type="term" value="C:periplasmic space"/>
    <property type="evidence" value="ECO:0007669"/>
    <property type="project" value="InterPro"/>
</dbReference>
<gene>
    <name evidence="9" type="ORF">MAE02_19010</name>
</gene>
<keyword evidence="2 7" id="KW-0349">Heme</keyword>
<keyword evidence="4" id="KW-0249">Electron transport</keyword>
<feature type="binding site" description="axial binding residue" evidence="6">
    <location>
        <position position="138"/>
    </location>
    <ligand>
        <name>heme c</name>
        <dbReference type="ChEBI" id="CHEBI:61717"/>
    </ligand>
    <ligandPart>
        <name>Fe</name>
        <dbReference type="ChEBI" id="CHEBI:18248"/>
    </ligandPart>
</feature>
<feature type="signal peptide" evidence="8">
    <location>
        <begin position="1"/>
        <end position="21"/>
    </location>
</feature>
<dbReference type="GO" id="GO:0020037">
    <property type="term" value="F:heme binding"/>
    <property type="evidence" value="ECO:0007669"/>
    <property type="project" value="InterPro"/>
</dbReference>
<dbReference type="RefSeq" id="WP_162815691.1">
    <property type="nucleotide sequence ID" value="NZ_BJYU01000020.1"/>
</dbReference>
<dbReference type="Proteomes" id="UP000321085">
    <property type="component" value="Unassembled WGS sequence"/>
</dbReference>
<evidence type="ECO:0000256" key="1">
    <source>
        <dbReference type="ARBA" id="ARBA00022448"/>
    </source>
</evidence>
<comment type="caution">
    <text evidence="9">The sequence shown here is derived from an EMBL/GenBank/DDBJ whole genome shotgun (WGS) entry which is preliminary data.</text>
</comment>
<feature type="binding site" description="covalent" evidence="7">
    <location>
        <position position="137"/>
    </location>
    <ligand>
        <name>heme c</name>
        <dbReference type="ChEBI" id="CHEBI:61717"/>
    </ligand>
</feature>
<dbReference type="PROSITE" id="PS51009">
    <property type="entry name" value="CYTCII"/>
    <property type="match status" value="1"/>
</dbReference>
<dbReference type="Pfam" id="PF01322">
    <property type="entry name" value="Cytochrom_C_2"/>
    <property type="match status" value="1"/>
</dbReference>
<reference evidence="9 10" key="1">
    <citation type="submission" date="2019-07" db="EMBL/GenBank/DDBJ databases">
        <title>Whole genome shotgun sequence of Microvirga aerophila NBRC 106136.</title>
        <authorList>
            <person name="Hosoyama A."/>
            <person name="Uohara A."/>
            <person name="Ohji S."/>
            <person name="Ichikawa N."/>
        </authorList>
    </citation>
    <scope>NUCLEOTIDE SEQUENCE [LARGE SCALE GENOMIC DNA]</scope>
    <source>
        <strain evidence="9 10">NBRC 106136</strain>
    </source>
</reference>
<keyword evidence="3 6" id="KW-0479">Metal-binding</keyword>
<protein>
    <recommendedName>
        <fullName evidence="11">Cytochrome c</fullName>
    </recommendedName>
</protein>
<dbReference type="SUPFAM" id="SSF47175">
    <property type="entry name" value="Cytochromes"/>
    <property type="match status" value="1"/>
</dbReference>
<accession>A0A512BQN3</accession>
<dbReference type="InterPro" id="IPR012127">
    <property type="entry name" value="Cyt_c_prime"/>
</dbReference>
<dbReference type="PIRSF" id="PIRSF000027">
    <property type="entry name" value="Cytc_c_prime"/>
    <property type="match status" value="1"/>
</dbReference>
<keyword evidence="1" id="KW-0813">Transport</keyword>
<sequence>MRKTIVALVGVALMAGTAVVAQQTDPIRQRQALMKNNQEQLRTLTGIARGQAAFDAAVVRTALQRLEQNGAQTPPLFPPNSQTGETNALPVIWQQKTDFDARAMKLSQDARAAQSRVTNPATLQAELQVIGQNCGGCHQVYRKPQPQ</sequence>
<feature type="binding site" description="covalent" evidence="7">
    <location>
        <position position="134"/>
    </location>
    <ligand>
        <name>heme c</name>
        <dbReference type="ChEBI" id="CHEBI:61717"/>
    </ligand>
</feature>
<comment type="PTM">
    <text evidence="7">Binds 1 heme group per subunit.</text>
</comment>
<evidence type="ECO:0000256" key="8">
    <source>
        <dbReference type="SAM" id="SignalP"/>
    </source>
</evidence>